<gene>
    <name evidence="3" type="ORF">EDS130_LOCUS44991</name>
    <name evidence="2" type="ORF">XAT740_LOCUS39048</name>
</gene>
<feature type="transmembrane region" description="Helical" evidence="1">
    <location>
        <begin position="17"/>
        <end position="35"/>
    </location>
</feature>
<feature type="transmembrane region" description="Helical" evidence="1">
    <location>
        <begin position="103"/>
        <end position="126"/>
    </location>
</feature>
<dbReference type="EMBL" id="CAJNOJ010000972">
    <property type="protein sequence ID" value="CAF1536540.1"/>
    <property type="molecule type" value="Genomic_DNA"/>
</dbReference>
<dbReference type="Gene3D" id="1.20.1070.10">
    <property type="entry name" value="Rhodopsin 7-helix transmembrane proteins"/>
    <property type="match status" value="1"/>
</dbReference>
<evidence type="ECO:0000256" key="1">
    <source>
        <dbReference type="SAM" id="Phobius"/>
    </source>
</evidence>
<dbReference type="EMBL" id="CAJNOR010004284">
    <property type="protein sequence ID" value="CAF1490337.1"/>
    <property type="molecule type" value="Genomic_DNA"/>
</dbReference>
<sequence>MQVILGISFNKNKSKRIARWIIIILPVCIMTSLIHEPLHRKMFHYETETEKSYIDKTNETIVDIIEPVTKNKTLINTIYRSTTTRYVWCVIHYSSTFVQDYNISILFFHLIVPFLANLLSALIIIFGNARQRSRAQINQTIQEHVRQQLNEHKQLLISPVVLLILSMPRLVISVLPGCVRTSRNLWLYLIAYFFSFTPSVLTFIIFAVPSKLYMKIFRNTLIAWRHRTHRKLKNVK</sequence>
<feature type="transmembrane region" description="Helical" evidence="1">
    <location>
        <begin position="186"/>
        <end position="208"/>
    </location>
</feature>
<keyword evidence="1" id="KW-0472">Membrane</keyword>
<keyword evidence="4" id="KW-1185">Reference proteome</keyword>
<evidence type="ECO:0000313" key="4">
    <source>
        <dbReference type="Proteomes" id="UP000663828"/>
    </source>
</evidence>
<accession>A0A815SHU8</accession>
<organism evidence="2 4">
    <name type="scientific">Adineta ricciae</name>
    <name type="common">Rotifer</name>
    <dbReference type="NCBI Taxonomy" id="249248"/>
    <lineage>
        <taxon>Eukaryota</taxon>
        <taxon>Metazoa</taxon>
        <taxon>Spiralia</taxon>
        <taxon>Gnathifera</taxon>
        <taxon>Rotifera</taxon>
        <taxon>Eurotatoria</taxon>
        <taxon>Bdelloidea</taxon>
        <taxon>Adinetida</taxon>
        <taxon>Adinetidae</taxon>
        <taxon>Adineta</taxon>
    </lineage>
</organism>
<evidence type="ECO:0008006" key="5">
    <source>
        <dbReference type="Google" id="ProtNLM"/>
    </source>
</evidence>
<dbReference type="Proteomes" id="UP000663828">
    <property type="component" value="Unassembled WGS sequence"/>
</dbReference>
<keyword evidence="1" id="KW-0812">Transmembrane</keyword>
<name>A0A815SHU8_ADIRI</name>
<keyword evidence="1" id="KW-1133">Transmembrane helix</keyword>
<feature type="transmembrane region" description="Helical" evidence="1">
    <location>
        <begin position="155"/>
        <end position="174"/>
    </location>
</feature>
<evidence type="ECO:0000313" key="2">
    <source>
        <dbReference type="EMBL" id="CAF1490337.1"/>
    </source>
</evidence>
<reference evidence="2" key="1">
    <citation type="submission" date="2021-02" db="EMBL/GenBank/DDBJ databases">
        <authorList>
            <person name="Nowell W R."/>
        </authorList>
    </citation>
    <scope>NUCLEOTIDE SEQUENCE</scope>
</reference>
<dbReference type="Proteomes" id="UP000663852">
    <property type="component" value="Unassembled WGS sequence"/>
</dbReference>
<proteinExistence type="predicted"/>
<dbReference type="SUPFAM" id="SSF81321">
    <property type="entry name" value="Family A G protein-coupled receptor-like"/>
    <property type="match status" value="1"/>
</dbReference>
<protein>
    <recommendedName>
        <fullName evidence="5">G-protein coupled receptors family 1 profile domain-containing protein</fullName>
    </recommendedName>
</protein>
<dbReference type="AlphaFoldDB" id="A0A815SHU8"/>
<comment type="caution">
    <text evidence="2">The sequence shown here is derived from an EMBL/GenBank/DDBJ whole genome shotgun (WGS) entry which is preliminary data.</text>
</comment>
<evidence type="ECO:0000313" key="3">
    <source>
        <dbReference type="EMBL" id="CAF1536540.1"/>
    </source>
</evidence>